<keyword evidence="1" id="KW-0732">Signal</keyword>
<dbReference type="SUPFAM" id="SSF48592">
    <property type="entry name" value="GroEL equatorial domain-like"/>
    <property type="match status" value="1"/>
</dbReference>
<organism evidence="2">
    <name type="scientific">Henneguya salminicola</name>
    <name type="common">Myxosporean</name>
    <dbReference type="NCBI Taxonomy" id="69463"/>
    <lineage>
        <taxon>Eukaryota</taxon>
        <taxon>Metazoa</taxon>
        <taxon>Cnidaria</taxon>
        <taxon>Myxozoa</taxon>
        <taxon>Myxosporea</taxon>
        <taxon>Bivalvulida</taxon>
        <taxon>Platysporina</taxon>
        <taxon>Myxobolidae</taxon>
        <taxon>Henneguya</taxon>
    </lineage>
</organism>
<dbReference type="Gene3D" id="1.10.560.10">
    <property type="entry name" value="GroEL-like equatorial domain"/>
    <property type="match status" value="1"/>
</dbReference>
<sequence length="101" mass="11598">MLLLILVILSPNYELVMQRRAIIYTPAIYGKVIFYILRYGLDLEAGDIRNNLEAGVLEPTMSKVKMLKFATEAAITILRIDECIKLAPEKKDPREEEDMCH</sequence>
<feature type="signal peptide" evidence="1">
    <location>
        <begin position="1"/>
        <end position="18"/>
    </location>
</feature>
<accession>A0A6G3MMH7</accession>
<dbReference type="AlphaFoldDB" id="A0A6G3MMH7"/>
<protein>
    <submittedName>
        <fullName evidence="2">T-complex protein 1 subunit alpha (Trinotate prediction)</fullName>
    </submittedName>
</protein>
<evidence type="ECO:0000256" key="1">
    <source>
        <dbReference type="SAM" id="SignalP"/>
    </source>
</evidence>
<reference evidence="2" key="1">
    <citation type="submission" date="2018-11" db="EMBL/GenBank/DDBJ databases">
        <title>Henneguya salminicola genome and transcriptome.</title>
        <authorList>
            <person name="Yahalomi D."/>
            <person name="Atkinson S.D."/>
            <person name="Neuhof M."/>
            <person name="Chang E.S."/>
            <person name="Philippe H."/>
            <person name="Cartwright P."/>
            <person name="Bartholomew J.L."/>
            <person name="Huchon D."/>
        </authorList>
    </citation>
    <scope>NUCLEOTIDE SEQUENCE</scope>
    <source>
        <strain evidence="2">Hz1</strain>
        <tissue evidence="2">Whole</tissue>
    </source>
</reference>
<evidence type="ECO:0000313" key="2">
    <source>
        <dbReference type="EMBL" id="NDJ95258.1"/>
    </source>
</evidence>
<dbReference type="EMBL" id="GHBP01018370">
    <property type="protein sequence ID" value="NDJ95258.1"/>
    <property type="molecule type" value="Transcribed_RNA"/>
</dbReference>
<dbReference type="GO" id="GO:0005524">
    <property type="term" value="F:ATP binding"/>
    <property type="evidence" value="ECO:0007669"/>
    <property type="project" value="InterPro"/>
</dbReference>
<dbReference type="InterPro" id="IPR027413">
    <property type="entry name" value="GROEL-like_equatorial_sf"/>
</dbReference>
<feature type="chain" id="PRO_5026065515" evidence="1">
    <location>
        <begin position="19"/>
        <end position="101"/>
    </location>
</feature>
<proteinExistence type="predicted"/>
<name>A0A6G3MMH7_HENSL</name>
<dbReference type="InterPro" id="IPR002423">
    <property type="entry name" value="Cpn60/GroEL/TCP-1"/>
</dbReference>
<dbReference type="Pfam" id="PF00118">
    <property type="entry name" value="Cpn60_TCP1"/>
    <property type="match status" value="1"/>
</dbReference>